<protein>
    <submittedName>
        <fullName evidence="2">Uncharacterized protein</fullName>
    </submittedName>
</protein>
<dbReference type="Proteomes" id="UP001419268">
    <property type="component" value="Unassembled WGS sequence"/>
</dbReference>
<evidence type="ECO:0000256" key="1">
    <source>
        <dbReference type="SAM" id="Phobius"/>
    </source>
</evidence>
<keyword evidence="1" id="KW-1133">Transmembrane helix</keyword>
<dbReference type="EMBL" id="JBBNAG010000012">
    <property type="protein sequence ID" value="KAK9089475.1"/>
    <property type="molecule type" value="Genomic_DNA"/>
</dbReference>
<gene>
    <name evidence="2" type="ORF">Scep_028557</name>
</gene>
<reference evidence="2 3" key="1">
    <citation type="submission" date="2024-01" db="EMBL/GenBank/DDBJ databases">
        <title>Genome assemblies of Stephania.</title>
        <authorList>
            <person name="Yang L."/>
        </authorList>
    </citation>
    <scope>NUCLEOTIDE SEQUENCE [LARGE SCALE GENOMIC DNA]</scope>
    <source>
        <strain evidence="2">JXDWG</strain>
        <tissue evidence="2">Leaf</tissue>
    </source>
</reference>
<comment type="caution">
    <text evidence="2">The sequence shown here is derived from an EMBL/GenBank/DDBJ whole genome shotgun (WGS) entry which is preliminary data.</text>
</comment>
<organism evidence="2 3">
    <name type="scientific">Stephania cephalantha</name>
    <dbReference type="NCBI Taxonomy" id="152367"/>
    <lineage>
        <taxon>Eukaryota</taxon>
        <taxon>Viridiplantae</taxon>
        <taxon>Streptophyta</taxon>
        <taxon>Embryophyta</taxon>
        <taxon>Tracheophyta</taxon>
        <taxon>Spermatophyta</taxon>
        <taxon>Magnoliopsida</taxon>
        <taxon>Ranunculales</taxon>
        <taxon>Menispermaceae</taxon>
        <taxon>Menispermoideae</taxon>
        <taxon>Cissampelideae</taxon>
        <taxon>Stephania</taxon>
    </lineage>
</organism>
<accession>A0AAP0HNJ5</accession>
<evidence type="ECO:0000313" key="2">
    <source>
        <dbReference type="EMBL" id="KAK9089475.1"/>
    </source>
</evidence>
<keyword evidence="1" id="KW-0472">Membrane</keyword>
<evidence type="ECO:0000313" key="3">
    <source>
        <dbReference type="Proteomes" id="UP001419268"/>
    </source>
</evidence>
<keyword evidence="1" id="KW-0812">Transmembrane</keyword>
<proteinExistence type="predicted"/>
<name>A0AAP0HNJ5_9MAGN</name>
<sequence length="122" mass="14195">MTLQRFEKDIHWEMRFHSLLNLKSLELDTTIEEFGIILSKCSSIETLLLYSCSAKVRSKLYFRLHFVNIIYIVAHLPLSFTEFLTNRRRMKQTLCCQNCAPSTISSMLMLENSVVPKLSSNS</sequence>
<dbReference type="AlphaFoldDB" id="A0AAP0HNJ5"/>
<keyword evidence="3" id="KW-1185">Reference proteome</keyword>
<feature type="transmembrane region" description="Helical" evidence="1">
    <location>
        <begin position="60"/>
        <end position="81"/>
    </location>
</feature>